<proteinExistence type="predicted"/>
<gene>
    <name evidence="2" type="ORF">U0070_018064</name>
</gene>
<evidence type="ECO:0000313" key="3">
    <source>
        <dbReference type="Proteomes" id="UP001488838"/>
    </source>
</evidence>
<reference evidence="2 3" key="1">
    <citation type="journal article" date="2023" name="bioRxiv">
        <title>Conserved and derived expression patterns and positive selection on dental genes reveal complex evolutionary context of ever-growing rodent molars.</title>
        <authorList>
            <person name="Calamari Z.T."/>
            <person name="Song A."/>
            <person name="Cohen E."/>
            <person name="Akter M."/>
            <person name="Roy R.D."/>
            <person name="Hallikas O."/>
            <person name="Christensen M.M."/>
            <person name="Li P."/>
            <person name="Marangoni P."/>
            <person name="Jernvall J."/>
            <person name="Klein O.D."/>
        </authorList>
    </citation>
    <scope>NUCLEOTIDE SEQUENCE [LARGE SCALE GENOMIC DNA]</scope>
    <source>
        <strain evidence="2">V071</strain>
    </source>
</reference>
<keyword evidence="1" id="KW-0812">Transmembrane</keyword>
<keyword evidence="3" id="KW-1185">Reference proteome</keyword>
<feature type="transmembrane region" description="Helical" evidence="1">
    <location>
        <begin position="61"/>
        <end position="83"/>
    </location>
</feature>
<feature type="transmembrane region" description="Helical" evidence="1">
    <location>
        <begin position="32"/>
        <end position="49"/>
    </location>
</feature>
<accession>A0AAW0IJM7</accession>
<evidence type="ECO:0000256" key="1">
    <source>
        <dbReference type="SAM" id="Phobius"/>
    </source>
</evidence>
<protein>
    <submittedName>
        <fullName evidence="2">Uncharacterized protein</fullName>
    </submittedName>
</protein>
<organism evidence="2 3">
    <name type="scientific">Myodes glareolus</name>
    <name type="common">Bank vole</name>
    <name type="synonym">Clethrionomys glareolus</name>
    <dbReference type="NCBI Taxonomy" id="447135"/>
    <lineage>
        <taxon>Eukaryota</taxon>
        <taxon>Metazoa</taxon>
        <taxon>Chordata</taxon>
        <taxon>Craniata</taxon>
        <taxon>Vertebrata</taxon>
        <taxon>Euteleostomi</taxon>
        <taxon>Mammalia</taxon>
        <taxon>Eutheria</taxon>
        <taxon>Euarchontoglires</taxon>
        <taxon>Glires</taxon>
        <taxon>Rodentia</taxon>
        <taxon>Myomorpha</taxon>
        <taxon>Muroidea</taxon>
        <taxon>Cricetidae</taxon>
        <taxon>Arvicolinae</taxon>
        <taxon>Myodes</taxon>
    </lineage>
</organism>
<keyword evidence="1" id="KW-0472">Membrane</keyword>
<sequence>MITNELIKIVEEIQKPYVQTDLPVSILERENTWFFFFCVTISIHLSSVIPTSLQIAANGEIAFFFVTPGWLWASLSLLVSHLIEKPEEEQPSYLCHFL</sequence>
<dbReference type="Proteomes" id="UP001488838">
    <property type="component" value="Unassembled WGS sequence"/>
</dbReference>
<evidence type="ECO:0000313" key="2">
    <source>
        <dbReference type="EMBL" id="KAK7814740.1"/>
    </source>
</evidence>
<dbReference type="AlphaFoldDB" id="A0AAW0IJM7"/>
<comment type="caution">
    <text evidence="2">The sequence shown here is derived from an EMBL/GenBank/DDBJ whole genome shotgun (WGS) entry which is preliminary data.</text>
</comment>
<name>A0AAW0IJM7_MYOGA</name>
<keyword evidence="1" id="KW-1133">Transmembrane helix</keyword>
<dbReference type="EMBL" id="JBBHLL010000119">
    <property type="protein sequence ID" value="KAK7814740.1"/>
    <property type="molecule type" value="Genomic_DNA"/>
</dbReference>